<evidence type="ECO:0000313" key="3">
    <source>
        <dbReference type="Proteomes" id="UP001303046"/>
    </source>
</evidence>
<proteinExistence type="predicted"/>
<keyword evidence="3" id="KW-1185">Reference proteome</keyword>
<comment type="caution">
    <text evidence="2">The sequence shown here is derived from an EMBL/GenBank/DDBJ whole genome shotgun (WGS) entry which is preliminary data.</text>
</comment>
<reference evidence="2 3" key="1">
    <citation type="submission" date="2023-08" db="EMBL/GenBank/DDBJ databases">
        <title>A Necator americanus chromosomal reference genome.</title>
        <authorList>
            <person name="Ilik V."/>
            <person name="Petrzelkova K.J."/>
            <person name="Pardy F."/>
            <person name="Fuh T."/>
            <person name="Niatou-Singa F.S."/>
            <person name="Gouil Q."/>
            <person name="Baker L."/>
            <person name="Ritchie M.E."/>
            <person name="Jex A.R."/>
            <person name="Gazzola D."/>
            <person name="Li H."/>
            <person name="Toshio Fujiwara R."/>
            <person name="Zhan B."/>
            <person name="Aroian R.V."/>
            <person name="Pafco B."/>
            <person name="Schwarz E.M."/>
        </authorList>
    </citation>
    <scope>NUCLEOTIDE SEQUENCE [LARGE SCALE GENOMIC DNA]</scope>
    <source>
        <strain evidence="2 3">Aroian</strain>
        <tissue evidence="2">Whole animal</tissue>
    </source>
</reference>
<dbReference type="PROSITE" id="PS51257">
    <property type="entry name" value="PROKAR_LIPOPROTEIN"/>
    <property type="match status" value="1"/>
</dbReference>
<evidence type="ECO:0000256" key="1">
    <source>
        <dbReference type="SAM" id="Phobius"/>
    </source>
</evidence>
<name>A0ABR1EED5_NECAM</name>
<sequence>MPLPRYSPGKRFEPGNVCLQHFIMFSCYEVDQPKDLRTTVESLILGQKTKKTCIRVEELAILLYYLVLLIASMQLLSTDNHLLLNIGAGSENTYLFAVATVLRHRN</sequence>
<feature type="transmembrane region" description="Helical" evidence="1">
    <location>
        <begin position="59"/>
        <end position="76"/>
    </location>
</feature>
<gene>
    <name evidence="2" type="primary">Necator_chrX.g22375</name>
    <name evidence="2" type="ORF">RB195_022213</name>
</gene>
<organism evidence="2 3">
    <name type="scientific">Necator americanus</name>
    <name type="common">Human hookworm</name>
    <dbReference type="NCBI Taxonomy" id="51031"/>
    <lineage>
        <taxon>Eukaryota</taxon>
        <taxon>Metazoa</taxon>
        <taxon>Ecdysozoa</taxon>
        <taxon>Nematoda</taxon>
        <taxon>Chromadorea</taxon>
        <taxon>Rhabditida</taxon>
        <taxon>Rhabditina</taxon>
        <taxon>Rhabditomorpha</taxon>
        <taxon>Strongyloidea</taxon>
        <taxon>Ancylostomatidae</taxon>
        <taxon>Bunostominae</taxon>
        <taxon>Necator</taxon>
    </lineage>
</organism>
<dbReference type="Proteomes" id="UP001303046">
    <property type="component" value="Unassembled WGS sequence"/>
</dbReference>
<protein>
    <submittedName>
        <fullName evidence="2">Uncharacterized protein</fullName>
    </submittedName>
</protein>
<dbReference type="EMBL" id="JAVFWL010000006">
    <property type="protein sequence ID" value="KAK6761057.1"/>
    <property type="molecule type" value="Genomic_DNA"/>
</dbReference>
<keyword evidence="1" id="KW-1133">Transmembrane helix</keyword>
<keyword evidence="1" id="KW-0812">Transmembrane</keyword>
<keyword evidence="1" id="KW-0472">Membrane</keyword>
<accession>A0ABR1EED5</accession>
<evidence type="ECO:0000313" key="2">
    <source>
        <dbReference type="EMBL" id="KAK6761057.1"/>
    </source>
</evidence>